<dbReference type="KEGG" id="dal:Dalk_1634"/>
<dbReference type="HOGENOM" id="CLU_582313_0_0_7"/>
<dbReference type="SMART" id="SM00028">
    <property type="entry name" value="TPR"/>
    <property type="match status" value="7"/>
</dbReference>
<evidence type="ECO:0000313" key="12">
    <source>
        <dbReference type="Proteomes" id="UP000000739"/>
    </source>
</evidence>
<dbReference type="PANTHER" id="PTHR45783">
    <property type="entry name" value="KINESIN LIGHT CHAIN"/>
    <property type="match status" value="1"/>
</dbReference>
<dbReference type="GO" id="GO:0005874">
    <property type="term" value="C:microtubule"/>
    <property type="evidence" value="ECO:0007669"/>
    <property type="project" value="UniProtKB-KW"/>
</dbReference>
<dbReference type="Gene3D" id="1.25.40.10">
    <property type="entry name" value="Tetratricopeptide repeat domain"/>
    <property type="match status" value="2"/>
</dbReference>
<dbReference type="InterPro" id="IPR002151">
    <property type="entry name" value="Kinesin_light"/>
</dbReference>
<dbReference type="Pfam" id="PF13374">
    <property type="entry name" value="TPR_10"/>
    <property type="match status" value="1"/>
</dbReference>
<dbReference type="Pfam" id="PF13424">
    <property type="entry name" value="TPR_12"/>
    <property type="match status" value="2"/>
</dbReference>
<evidence type="ECO:0000256" key="6">
    <source>
        <dbReference type="ARBA" id="ARBA00022803"/>
    </source>
</evidence>
<keyword evidence="5" id="KW-0677">Repeat</keyword>
<gene>
    <name evidence="11" type="ordered locus">Dalk_1634</name>
</gene>
<keyword evidence="9" id="KW-0206">Cytoskeleton</keyword>
<evidence type="ECO:0000256" key="3">
    <source>
        <dbReference type="ARBA" id="ARBA00022490"/>
    </source>
</evidence>
<evidence type="ECO:0000256" key="2">
    <source>
        <dbReference type="ARBA" id="ARBA00009622"/>
    </source>
</evidence>
<dbReference type="GO" id="GO:0007018">
    <property type="term" value="P:microtubule-based movement"/>
    <property type="evidence" value="ECO:0007669"/>
    <property type="project" value="TreeGrafter"/>
</dbReference>
<evidence type="ECO:0000256" key="8">
    <source>
        <dbReference type="ARBA" id="ARBA00023175"/>
    </source>
</evidence>
<dbReference type="PANTHER" id="PTHR45783:SF3">
    <property type="entry name" value="KINESIN LIGHT CHAIN"/>
    <property type="match status" value="1"/>
</dbReference>
<dbReference type="SUPFAM" id="SSF48452">
    <property type="entry name" value="TPR-like"/>
    <property type="match status" value="3"/>
</dbReference>
<dbReference type="RefSeq" id="WP_012610766.1">
    <property type="nucleotide sequence ID" value="NC_011768.1"/>
</dbReference>
<keyword evidence="3" id="KW-0963">Cytoplasm</keyword>
<keyword evidence="8" id="KW-0505">Motor protein</keyword>
<dbReference type="AlphaFoldDB" id="B8FAN6"/>
<reference evidence="11 12" key="1">
    <citation type="journal article" date="2012" name="Environ. Microbiol.">
        <title>The genome sequence of Desulfatibacillum alkenivorans AK-01: a blueprint for anaerobic alkane oxidation.</title>
        <authorList>
            <person name="Callaghan A.V."/>
            <person name="Morris B.E."/>
            <person name="Pereira I.A."/>
            <person name="McInerney M.J."/>
            <person name="Austin R.N."/>
            <person name="Groves J.T."/>
            <person name="Kukor J.J."/>
            <person name="Suflita J.M."/>
            <person name="Young L.Y."/>
            <person name="Zylstra G.J."/>
            <person name="Wawrik B."/>
        </authorList>
    </citation>
    <scope>NUCLEOTIDE SEQUENCE [LARGE SCALE GENOMIC DNA]</scope>
    <source>
        <strain evidence="11 12">AK-01</strain>
    </source>
</reference>
<evidence type="ECO:0000256" key="7">
    <source>
        <dbReference type="ARBA" id="ARBA00023054"/>
    </source>
</evidence>
<evidence type="ECO:0000313" key="11">
    <source>
        <dbReference type="EMBL" id="ACL03332.1"/>
    </source>
</evidence>
<dbReference type="EMBL" id="CP001322">
    <property type="protein sequence ID" value="ACL03332.1"/>
    <property type="molecule type" value="Genomic_DNA"/>
</dbReference>
<evidence type="ECO:0000256" key="5">
    <source>
        <dbReference type="ARBA" id="ARBA00022737"/>
    </source>
</evidence>
<dbReference type="PRINTS" id="PR00381">
    <property type="entry name" value="KINESINLIGHT"/>
</dbReference>
<comment type="similarity">
    <text evidence="2">Belongs to the kinesin light chain family.</text>
</comment>
<evidence type="ECO:0000256" key="1">
    <source>
        <dbReference type="ARBA" id="ARBA00004245"/>
    </source>
</evidence>
<evidence type="ECO:0000256" key="4">
    <source>
        <dbReference type="ARBA" id="ARBA00022701"/>
    </source>
</evidence>
<feature type="repeat" description="TPR" evidence="10">
    <location>
        <begin position="282"/>
        <end position="315"/>
    </location>
</feature>
<keyword evidence="6 10" id="KW-0802">TPR repeat</keyword>
<name>B8FAN6_DESAL</name>
<proteinExistence type="inferred from homology"/>
<dbReference type="GO" id="GO:0019894">
    <property type="term" value="F:kinesin binding"/>
    <property type="evidence" value="ECO:0007669"/>
    <property type="project" value="TreeGrafter"/>
</dbReference>
<protein>
    <submittedName>
        <fullName evidence="11">Tetratricopeptide TPR_2 repeat protein</fullName>
    </submittedName>
</protein>
<dbReference type="PROSITE" id="PS50005">
    <property type="entry name" value="TPR"/>
    <property type="match status" value="1"/>
</dbReference>
<keyword evidence="12" id="KW-1185">Reference proteome</keyword>
<organism evidence="11 12">
    <name type="scientific">Desulfatibacillum aliphaticivorans</name>
    <dbReference type="NCBI Taxonomy" id="218208"/>
    <lineage>
        <taxon>Bacteria</taxon>
        <taxon>Pseudomonadati</taxon>
        <taxon>Thermodesulfobacteriota</taxon>
        <taxon>Desulfobacteria</taxon>
        <taxon>Desulfobacterales</taxon>
        <taxon>Desulfatibacillaceae</taxon>
        <taxon>Desulfatibacillum</taxon>
    </lineage>
</organism>
<dbReference type="Proteomes" id="UP000000739">
    <property type="component" value="Chromosome"/>
</dbReference>
<keyword evidence="7" id="KW-0175">Coiled coil</keyword>
<dbReference type="InterPro" id="IPR011990">
    <property type="entry name" value="TPR-like_helical_dom_sf"/>
</dbReference>
<evidence type="ECO:0000256" key="10">
    <source>
        <dbReference type="PROSITE-ProRule" id="PRU00339"/>
    </source>
</evidence>
<comment type="subcellular location">
    <subcellularLocation>
        <location evidence="1">Cytoplasm</location>
        <location evidence="1">Cytoskeleton</location>
    </subcellularLocation>
</comment>
<accession>B8FAN6</accession>
<dbReference type="GO" id="GO:0005737">
    <property type="term" value="C:cytoplasm"/>
    <property type="evidence" value="ECO:0007669"/>
    <property type="project" value="TreeGrafter"/>
</dbReference>
<evidence type="ECO:0000256" key="9">
    <source>
        <dbReference type="ARBA" id="ARBA00023212"/>
    </source>
</evidence>
<sequence length="469" mass="50827">MNKNRLTLIVIIVLTALAGLAIWSGLPAQKASIRESGKGAETAAQHEKEAADGSLEALAGRLELSPAVLDVIIRSIRDHGIPPLRVHQLLLQKKTEFNDLLSQLQPSKEGGESFTPNAREVAAALKAGDFDNARSLLQNALSELEAGTISSDKDPDLKALTLARLGRLENLQLEYEKAAGYFGQAAQAAQKDSLALKSDLYGWQGTALFLAEDFEQAEKAYKDSLNLAEKAFSPVHPAKVNALNNLAGLYRSNGRPKLAEPLYLKAIDIRKKALGARHPSLAAPLSNLASLYLEMGDFKEAVLLLENALSIREEALGPDDPSVAASLNNLANVYQVIGEPDKAKELLLRSLDITRKALGPDHLRVAMTLNNLAKLSQRQGDDELARARYLEALAISEKVLGPVHPDVAAILINLAELDMKADQLDKAEILWRKALNILEATVGPAHPDVQKIKEQLAQIRIANAKESIQ</sequence>
<dbReference type="GO" id="GO:0005871">
    <property type="term" value="C:kinesin complex"/>
    <property type="evidence" value="ECO:0007669"/>
    <property type="project" value="InterPro"/>
</dbReference>
<dbReference type="InterPro" id="IPR019734">
    <property type="entry name" value="TPR_rpt"/>
</dbReference>
<dbReference type="eggNOG" id="COG0457">
    <property type="taxonomic scope" value="Bacteria"/>
</dbReference>
<keyword evidence="4" id="KW-0493">Microtubule</keyword>